<accession>A0A2H3CBE9</accession>
<evidence type="ECO:0000313" key="2">
    <source>
        <dbReference type="Proteomes" id="UP000217790"/>
    </source>
</evidence>
<name>A0A2H3CBE9_ARMGA</name>
<evidence type="ECO:0000313" key="1">
    <source>
        <dbReference type="EMBL" id="PBK79210.1"/>
    </source>
</evidence>
<dbReference type="InParanoid" id="A0A2H3CBE9"/>
<dbReference type="AlphaFoldDB" id="A0A2H3CBE9"/>
<proteinExistence type="predicted"/>
<dbReference type="Proteomes" id="UP000217790">
    <property type="component" value="Unassembled WGS sequence"/>
</dbReference>
<keyword evidence="2" id="KW-1185">Reference proteome</keyword>
<sequence length="89" mass="10105">MDVDCLGIFRPLLCPTSRMSTVCGNDGSSPDNLSLRPLLFHRRFSKCTTPLQFTPPYIGGITFLHTSPIHVPYISYFSPLLAKYFIYIF</sequence>
<protein>
    <submittedName>
        <fullName evidence="1">Uncharacterized protein</fullName>
    </submittedName>
</protein>
<gene>
    <name evidence="1" type="ORF">ARMGADRAFT_175587</name>
</gene>
<organism evidence="1 2">
    <name type="scientific">Armillaria gallica</name>
    <name type="common">Bulbous honey fungus</name>
    <name type="synonym">Armillaria bulbosa</name>
    <dbReference type="NCBI Taxonomy" id="47427"/>
    <lineage>
        <taxon>Eukaryota</taxon>
        <taxon>Fungi</taxon>
        <taxon>Dikarya</taxon>
        <taxon>Basidiomycota</taxon>
        <taxon>Agaricomycotina</taxon>
        <taxon>Agaricomycetes</taxon>
        <taxon>Agaricomycetidae</taxon>
        <taxon>Agaricales</taxon>
        <taxon>Marasmiineae</taxon>
        <taxon>Physalacriaceae</taxon>
        <taxon>Armillaria</taxon>
    </lineage>
</organism>
<dbReference type="EMBL" id="KZ293799">
    <property type="protein sequence ID" value="PBK79210.1"/>
    <property type="molecule type" value="Genomic_DNA"/>
</dbReference>
<reference evidence="2" key="1">
    <citation type="journal article" date="2017" name="Nat. Ecol. Evol.">
        <title>Genome expansion and lineage-specific genetic innovations in the forest pathogenic fungi Armillaria.</title>
        <authorList>
            <person name="Sipos G."/>
            <person name="Prasanna A.N."/>
            <person name="Walter M.C."/>
            <person name="O'Connor E."/>
            <person name="Balint B."/>
            <person name="Krizsan K."/>
            <person name="Kiss B."/>
            <person name="Hess J."/>
            <person name="Varga T."/>
            <person name="Slot J."/>
            <person name="Riley R."/>
            <person name="Boka B."/>
            <person name="Rigling D."/>
            <person name="Barry K."/>
            <person name="Lee J."/>
            <person name="Mihaltcheva S."/>
            <person name="LaButti K."/>
            <person name="Lipzen A."/>
            <person name="Waldron R."/>
            <person name="Moloney N.M."/>
            <person name="Sperisen C."/>
            <person name="Kredics L."/>
            <person name="Vagvoelgyi C."/>
            <person name="Patrignani A."/>
            <person name="Fitzpatrick D."/>
            <person name="Nagy I."/>
            <person name="Doyle S."/>
            <person name="Anderson J.B."/>
            <person name="Grigoriev I.V."/>
            <person name="Gueldener U."/>
            <person name="Muensterkoetter M."/>
            <person name="Nagy L.G."/>
        </authorList>
    </citation>
    <scope>NUCLEOTIDE SEQUENCE [LARGE SCALE GENOMIC DNA]</scope>
    <source>
        <strain evidence="2">Ar21-2</strain>
    </source>
</reference>